<sequence>MLVKKSVLLGVAASLSLTLFTGHHHLIRDVIADEVVPMYKPTLAAGAPTRRVGGGTRAAKLTNLPENLILAVVSPQSTGYTTSAQPVLYWSLSSTIDAPLEITLDYVDQAMSGNNYEPLLQTQIAKAEAGIYGISLGAHKLSLKPNVEYKWSVSIPTGNPANDVVSFGTIMLLDKPAGLADKLAKADDKQRPLIYAEAGLWYDAVTEFEALLKKYPDDTELRDKRNLLLEEVNLKVGKTGAIDVVVGEARKS</sequence>
<name>A0A2N9YD34_9GAMM</name>
<dbReference type="AlphaFoldDB" id="A0A2N9YD34"/>
<protein>
    <submittedName>
        <fullName evidence="1">DUF928 domain-containing protein</fullName>
    </submittedName>
</protein>
<evidence type="ECO:0000313" key="1">
    <source>
        <dbReference type="EMBL" id="AUI68371.1"/>
    </source>
</evidence>
<dbReference type="EMBL" id="CP018889">
    <property type="protein sequence ID" value="AUI68371.1"/>
    <property type="molecule type" value="Genomic_DNA"/>
</dbReference>
<organism evidence="1 2">
    <name type="scientific">Beggiatoa leptomitoformis</name>
    <dbReference type="NCBI Taxonomy" id="288004"/>
    <lineage>
        <taxon>Bacteria</taxon>
        <taxon>Pseudomonadati</taxon>
        <taxon>Pseudomonadota</taxon>
        <taxon>Gammaproteobacteria</taxon>
        <taxon>Thiotrichales</taxon>
        <taxon>Thiotrichaceae</taxon>
        <taxon>Beggiatoa</taxon>
    </lineage>
</organism>
<dbReference type="STRING" id="288004.AL038_17795"/>
<reference evidence="2" key="1">
    <citation type="submission" date="2016-12" db="EMBL/GenBank/DDBJ databases">
        <title>Complete Genome Sequence of Beggiatoa leptomitiformis D-401.</title>
        <authorList>
            <person name="Fomenkov A."/>
            <person name="Vincze T."/>
            <person name="Grabovich M."/>
            <person name="Anton B.P."/>
            <person name="Dubinina G."/>
            <person name="Orlova M."/>
            <person name="Belousova E."/>
            <person name="Roberts R.J."/>
        </authorList>
    </citation>
    <scope>NUCLEOTIDE SEQUENCE [LARGE SCALE GENOMIC DNA]</scope>
    <source>
        <strain evidence="2">D-401</strain>
    </source>
</reference>
<dbReference type="KEGG" id="blep:AL038_17795"/>
<gene>
    <name evidence="1" type="ORF">BLE401_06430</name>
</gene>
<dbReference type="RefSeq" id="WP_062155148.1">
    <property type="nucleotide sequence ID" value="NZ_CP012373.2"/>
</dbReference>
<dbReference type="InterPro" id="IPR010328">
    <property type="entry name" value="DUF928"/>
</dbReference>
<dbReference type="Proteomes" id="UP000234271">
    <property type="component" value="Chromosome"/>
</dbReference>
<keyword evidence="2" id="KW-1185">Reference proteome</keyword>
<evidence type="ECO:0000313" key="2">
    <source>
        <dbReference type="Proteomes" id="UP000234271"/>
    </source>
</evidence>
<dbReference type="Pfam" id="PF06051">
    <property type="entry name" value="DUF928"/>
    <property type="match status" value="1"/>
</dbReference>
<proteinExistence type="predicted"/>
<accession>A0A2N9YD34</accession>
<dbReference type="OrthoDB" id="5625579at2"/>